<dbReference type="RefSeq" id="WP_394848178.1">
    <property type="nucleotide sequence ID" value="NZ_CP089982.1"/>
</dbReference>
<dbReference type="SUPFAM" id="SSF55120">
    <property type="entry name" value="Pseudouridine synthase"/>
    <property type="match status" value="1"/>
</dbReference>
<dbReference type="InterPro" id="IPR001656">
    <property type="entry name" value="PsdUridine_synth_TruD"/>
</dbReference>
<dbReference type="InterPro" id="IPR042214">
    <property type="entry name" value="TruD_catalytic"/>
</dbReference>
<evidence type="ECO:0000259" key="6">
    <source>
        <dbReference type="PROSITE" id="PS50984"/>
    </source>
</evidence>
<feature type="region of interest" description="Disordered" evidence="5">
    <location>
        <begin position="235"/>
        <end position="255"/>
    </location>
</feature>
<dbReference type="InterPro" id="IPR043165">
    <property type="entry name" value="TruD_insert_sf"/>
</dbReference>
<dbReference type="InterPro" id="IPR020103">
    <property type="entry name" value="PsdUridine_synth_cat_dom_sf"/>
</dbReference>
<feature type="domain" description="TRUD" evidence="6">
    <location>
        <begin position="139"/>
        <end position="288"/>
    </location>
</feature>
<dbReference type="PANTHER" id="PTHR47811">
    <property type="entry name" value="TRNA PSEUDOURIDINE SYNTHASE D"/>
    <property type="match status" value="1"/>
</dbReference>
<name>A0ABZ2KG55_9BACT</name>
<feature type="active site" description="Nucleophile" evidence="4">
    <location>
        <position position="64"/>
    </location>
</feature>
<dbReference type="Gene3D" id="3.30.2350.20">
    <property type="entry name" value="TruD, catalytic domain"/>
    <property type="match status" value="1"/>
</dbReference>
<dbReference type="InterPro" id="IPR011760">
    <property type="entry name" value="PsdUridine_synth_TruD_insert"/>
</dbReference>
<comment type="catalytic activity">
    <reaction evidence="4">
        <text>uridine(13) in tRNA = pseudouridine(13) in tRNA</text>
        <dbReference type="Rhea" id="RHEA:42540"/>
        <dbReference type="Rhea" id="RHEA-COMP:10105"/>
        <dbReference type="Rhea" id="RHEA-COMP:10106"/>
        <dbReference type="ChEBI" id="CHEBI:65314"/>
        <dbReference type="ChEBI" id="CHEBI:65315"/>
        <dbReference type="EC" id="5.4.99.27"/>
    </reaction>
</comment>
<dbReference type="EMBL" id="CP089982">
    <property type="protein sequence ID" value="WXA97556.1"/>
    <property type="molecule type" value="Genomic_DNA"/>
</dbReference>
<evidence type="ECO:0000256" key="5">
    <source>
        <dbReference type="SAM" id="MobiDB-lite"/>
    </source>
</evidence>
<dbReference type="InterPro" id="IPR050170">
    <property type="entry name" value="TruD_pseudoU_synthase"/>
</dbReference>
<evidence type="ECO:0000256" key="3">
    <source>
        <dbReference type="ARBA" id="ARBA00023235"/>
    </source>
</evidence>
<evidence type="ECO:0000313" key="8">
    <source>
        <dbReference type="Proteomes" id="UP001379533"/>
    </source>
</evidence>
<keyword evidence="2 4" id="KW-0819">tRNA processing</keyword>
<dbReference type="Pfam" id="PF01142">
    <property type="entry name" value="TruD"/>
    <property type="match status" value="2"/>
</dbReference>
<accession>A0ABZ2KG55</accession>
<proteinExistence type="inferred from homology"/>
<dbReference type="EC" id="5.4.99.27" evidence="4"/>
<organism evidence="7 8">
    <name type="scientific">Pendulispora brunnea</name>
    <dbReference type="NCBI Taxonomy" id="2905690"/>
    <lineage>
        <taxon>Bacteria</taxon>
        <taxon>Pseudomonadati</taxon>
        <taxon>Myxococcota</taxon>
        <taxon>Myxococcia</taxon>
        <taxon>Myxococcales</taxon>
        <taxon>Sorangiineae</taxon>
        <taxon>Pendulisporaceae</taxon>
        <taxon>Pendulispora</taxon>
    </lineage>
</organism>
<evidence type="ECO:0000256" key="1">
    <source>
        <dbReference type="ARBA" id="ARBA00007953"/>
    </source>
</evidence>
<dbReference type="HAMAP" id="MF_01082">
    <property type="entry name" value="TruD"/>
    <property type="match status" value="1"/>
</dbReference>
<dbReference type="Proteomes" id="UP001379533">
    <property type="component" value="Chromosome"/>
</dbReference>
<gene>
    <name evidence="4" type="primary">truD</name>
    <name evidence="7" type="ORF">LZC95_12015</name>
</gene>
<protein>
    <recommendedName>
        <fullName evidence="4">tRNA pseudouridine synthase D</fullName>
        <ecNumber evidence="4">5.4.99.27</ecNumber>
    </recommendedName>
    <alternativeName>
        <fullName evidence="4">tRNA pseudouridine(13) synthase</fullName>
    </alternativeName>
    <alternativeName>
        <fullName evidence="4">tRNA pseudouridylate synthase D</fullName>
    </alternativeName>
    <alternativeName>
        <fullName evidence="4">tRNA-uridine isomerase D</fullName>
    </alternativeName>
</protein>
<keyword evidence="3 4" id="KW-0413">Isomerase</keyword>
<dbReference type="PROSITE" id="PS50984">
    <property type="entry name" value="TRUD"/>
    <property type="match status" value="1"/>
</dbReference>
<keyword evidence="8" id="KW-1185">Reference proteome</keyword>
<dbReference type="PROSITE" id="PS01268">
    <property type="entry name" value="UPF0024"/>
    <property type="match status" value="1"/>
</dbReference>
<dbReference type="InterPro" id="IPR020119">
    <property type="entry name" value="PsdUridine_synth_TruD_CS"/>
</dbReference>
<reference evidence="7 8" key="1">
    <citation type="submission" date="2021-12" db="EMBL/GenBank/DDBJ databases">
        <title>Discovery of the Pendulisporaceae a myxobacterial family with distinct sporulation behavior and unique specialized metabolism.</title>
        <authorList>
            <person name="Garcia R."/>
            <person name="Popoff A."/>
            <person name="Bader C.D."/>
            <person name="Loehr J."/>
            <person name="Walesch S."/>
            <person name="Walt C."/>
            <person name="Boldt J."/>
            <person name="Bunk B."/>
            <person name="Haeckl F.J.F.P.J."/>
            <person name="Gunesch A.P."/>
            <person name="Birkelbach J."/>
            <person name="Nuebel U."/>
            <person name="Pietschmann T."/>
            <person name="Bach T."/>
            <person name="Mueller R."/>
        </authorList>
    </citation>
    <scope>NUCLEOTIDE SEQUENCE [LARGE SCALE GENOMIC DNA]</scope>
    <source>
        <strain evidence="7 8">MSr12523</strain>
    </source>
</reference>
<dbReference type="Gene3D" id="3.30.2340.10">
    <property type="entry name" value="TruD, insertion domain"/>
    <property type="match status" value="1"/>
</dbReference>
<evidence type="ECO:0000256" key="4">
    <source>
        <dbReference type="HAMAP-Rule" id="MF_01082"/>
    </source>
</evidence>
<feature type="compositionally biased region" description="Basic and acidic residues" evidence="5">
    <location>
        <begin position="246"/>
        <end position="255"/>
    </location>
</feature>
<evidence type="ECO:0000256" key="2">
    <source>
        <dbReference type="ARBA" id="ARBA00022694"/>
    </source>
</evidence>
<comment type="function">
    <text evidence="4">Responsible for synthesis of pseudouridine from uracil-13 in transfer RNAs.</text>
</comment>
<sequence>MARIKVLPEDFIVEEIPLYEPCGTGEHLYIRFTKREMTTDAAVDVIARAVGVRARDVGVAGMKDRMAITTQTISVPYAPERDTRAMALVHERINVLGTQRHTNKLRTGHLRANKFSIRIREVGDVDAAIAAFERIGREGVPNAFGAQRFGREGDNAERTRAWLTGKAPAPRDPRLKRLLFSALQSAVYNEVLERRVRNGTWNTCLAGDLAKRHDSGGLFLCTDVQEDRARAERGEISATGPLPGAKMREPEGEPRELEQQVVREYLGDDIDLTKLVPLGEGTRRPLRLWVSDLRLERGHSDNGREEEDSIRVYFVLPKGAYATTVISAAIPLDAEVGKVTDLPGTGEPFTCEDGAIEAHGQQRDH</sequence>
<dbReference type="PANTHER" id="PTHR47811:SF1">
    <property type="entry name" value="TRNA PSEUDOURIDINE SYNTHASE D"/>
    <property type="match status" value="1"/>
</dbReference>
<comment type="similarity">
    <text evidence="1 4">Belongs to the pseudouridine synthase TruD family.</text>
</comment>
<evidence type="ECO:0000313" key="7">
    <source>
        <dbReference type="EMBL" id="WXA97556.1"/>
    </source>
</evidence>